<dbReference type="EMBL" id="CP073587">
    <property type="protein sequence ID" value="QUN06758.1"/>
    <property type="molecule type" value="Genomic_DNA"/>
</dbReference>
<protein>
    <submittedName>
        <fullName evidence="2">LUD domain-containing protein</fullName>
    </submittedName>
</protein>
<evidence type="ECO:0000313" key="3">
    <source>
        <dbReference type="Proteomes" id="UP000679575"/>
    </source>
</evidence>
<dbReference type="SUPFAM" id="SSF100950">
    <property type="entry name" value="NagB/RpiA/CoA transferase-like"/>
    <property type="match status" value="1"/>
</dbReference>
<dbReference type="InterPro" id="IPR003741">
    <property type="entry name" value="LUD_dom"/>
</dbReference>
<dbReference type="InterPro" id="IPR024185">
    <property type="entry name" value="FTHF_cligase-like_sf"/>
</dbReference>
<dbReference type="PANTHER" id="PTHR43682:SF1">
    <property type="entry name" value="LACTATE UTILIZATION PROTEIN C"/>
    <property type="match status" value="1"/>
</dbReference>
<dbReference type="Pfam" id="PF02589">
    <property type="entry name" value="LUD_dom"/>
    <property type="match status" value="1"/>
</dbReference>
<proteinExistence type="predicted"/>
<feature type="domain" description="LUD" evidence="1">
    <location>
        <begin position="94"/>
        <end position="189"/>
    </location>
</feature>
<dbReference type="InterPro" id="IPR037171">
    <property type="entry name" value="NagB/RpiA_transferase-like"/>
</dbReference>
<evidence type="ECO:0000313" key="2">
    <source>
        <dbReference type="EMBL" id="QUN06758.1"/>
    </source>
</evidence>
<dbReference type="PANTHER" id="PTHR43682">
    <property type="entry name" value="LACTATE UTILIZATION PROTEIN C"/>
    <property type="match status" value="1"/>
</dbReference>
<dbReference type="Gene3D" id="3.40.50.10420">
    <property type="entry name" value="NagB/RpiA/CoA transferase-like"/>
    <property type="match status" value="1"/>
</dbReference>
<name>A0ABX7YW91_9GAMM</name>
<sequence length="189" mass="19845">MSSKAEMLAALKSVALPEHPMPAIEIAPRLDDLIGQYEASLKACGGTLIKDNAMEALQSQVASLVAEGKQVISRVDAVAGNREVPSDPHALKDINYAVISGQLGVAENGSIWVTEDLAGIRIAPFICENLMLVLKAEDVVANMHQALAKISLDNTGFGVFIAGPSKTADIEQALVIGAHGACTLNVYLI</sequence>
<gene>
    <name evidence="2" type="ORF">KDN34_04725</name>
</gene>
<dbReference type="RefSeq" id="WP_212595767.1">
    <property type="nucleotide sequence ID" value="NZ_CP073587.1"/>
</dbReference>
<keyword evidence="3" id="KW-1185">Reference proteome</keyword>
<reference evidence="2 3" key="1">
    <citation type="submission" date="2021-04" db="EMBL/GenBank/DDBJ databases">
        <title>Novel species identification of genus Shewanella.</title>
        <authorList>
            <person name="Liu G."/>
        </authorList>
    </citation>
    <scope>NUCLEOTIDE SEQUENCE [LARGE SCALE GENOMIC DNA]</scope>
    <source>
        <strain evidence="2 3">FJAT-54481</strain>
    </source>
</reference>
<evidence type="ECO:0000259" key="1">
    <source>
        <dbReference type="Pfam" id="PF02589"/>
    </source>
</evidence>
<organism evidence="2 3">
    <name type="scientific">Shewanella yunxiaonensis</name>
    <dbReference type="NCBI Taxonomy" id="2829809"/>
    <lineage>
        <taxon>Bacteria</taxon>
        <taxon>Pseudomonadati</taxon>
        <taxon>Pseudomonadota</taxon>
        <taxon>Gammaproteobacteria</taxon>
        <taxon>Alteromonadales</taxon>
        <taxon>Shewanellaceae</taxon>
        <taxon>Shewanella</taxon>
    </lineage>
</organism>
<accession>A0ABX7YW91</accession>
<dbReference type="Proteomes" id="UP000679575">
    <property type="component" value="Chromosome"/>
</dbReference>